<evidence type="ECO:0000313" key="3">
    <source>
        <dbReference type="Proteomes" id="UP000015102"/>
    </source>
</evidence>
<keyword evidence="1" id="KW-0812">Transmembrane</keyword>
<reference evidence="3" key="1">
    <citation type="submission" date="2013-02" db="EMBL/GenBank/DDBJ databases">
        <authorList>
            <person name="Hughes D."/>
        </authorList>
    </citation>
    <scope>NUCLEOTIDE SEQUENCE</scope>
    <source>
        <strain>Durham</strain>
        <strain evidence="3">NC isolate 2 -- Noor lab</strain>
    </source>
</reference>
<dbReference type="EMBL" id="CAQQ02381830">
    <property type="status" value="NOT_ANNOTATED_CDS"/>
    <property type="molecule type" value="Genomic_DNA"/>
</dbReference>
<sequence>MFIDISLTYLGVEIPKYQFRRQDANLTSSSEARTNQGTLYQALPHTTKLFFYFTFTFMLTILRYPSKVLKY</sequence>
<proteinExistence type="predicted"/>
<reference evidence="2" key="2">
    <citation type="submission" date="2015-06" db="UniProtKB">
        <authorList>
            <consortium name="EnsemblMetazoa"/>
        </authorList>
    </citation>
    <scope>IDENTIFICATION</scope>
</reference>
<keyword evidence="3" id="KW-1185">Reference proteome</keyword>
<keyword evidence="1" id="KW-0472">Membrane</keyword>
<organism evidence="2 3">
    <name type="scientific">Megaselia scalaris</name>
    <name type="common">Humpbacked fly</name>
    <name type="synonym">Phora scalaris</name>
    <dbReference type="NCBI Taxonomy" id="36166"/>
    <lineage>
        <taxon>Eukaryota</taxon>
        <taxon>Metazoa</taxon>
        <taxon>Ecdysozoa</taxon>
        <taxon>Arthropoda</taxon>
        <taxon>Hexapoda</taxon>
        <taxon>Insecta</taxon>
        <taxon>Pterygota</taxon>
        <taxon>Neoptera</taxon>
        <taxon>Endopterygota</taxon>
        <taxon>Diptera</taxon>
        <taxon>Brachycera</taxon>
        <taxon>Muscomorpha</taxon>
        <taxon>Platypezoidea</taxon>
        <taxon>Phoridae</taxon>
        <taxon>Megaseliini</taxon>
        <taxon>Megaselia</taxon>
    </lineage>
</organism>
<evidence type="ECO:0000313" key="2">
    <source>
        <dbReference type="EnsemblMetazoa" id="MESCA010240-PA"/>
    </source>
</evidence>
<dbReference type="HOGENOM" id="CLU_2742929_0_0_1"/>
<feature type="transmembrane region" description="Helical" evidence="1">
    <location>
        <begin position="49"/>
        <end position="66"/>
    </location>
</feature>
<accession>T1H211</accession>
<dbReference type="EMBL" id="CAQQ02381831">
    <property type="status" value="NOT_ANNOTATED_CDS"/>
    <property type="molecule type" value="Genomic_DNA"/>
</dbReference>
<name>T1H211_MEGSC</name>
<protein>
    <submittedName>
        <fullName evidence="2">Uncharacterized protein</fullName>
    </submittedName>
</protein>
<dbReference type="AlphaFoldDB" id="T1H211"/>
<dbReference type="Proteomes" id="UP000015102">
    <property type="component" value="Unassembled WGS sequence"/>
</dbReference>
<evidence type="ECO:0000256" key="1">
    <source>
        <dbReference type="SAM" id="Phobius"/>
    </source>
</evidence>
<dbReference type="EnsemblMetazoa" id="MESCA010240-RA">
    <property type="protein sequence ID" value="MESCA010240-PA"/>
    <property type="gene ID" value="MESCA010240"/>
</dbReference>
<keyword evidence="1" id="KW-1133">Transmembrane helix</keyword>